<dbReference type="EnsemblMetazoa" id="AALB014253-RA">
    <property type="protein sequence ID" value="AALB014253-PA"/>
    <property type="gene ID" value="AALB014253"/>
</dbReference>
<dbReference type="VEuPathDB" id="VectorBase:AALB014253"/>
<dbReference type="Proteomes" id="UP000069272">
    <property type="component" value="Chromosome 2R"/>
</dbReference>
<dbReference type="AlphaFoldDB" id="A0A182FX77"/>
<evidence type="ECO:0000313" key="2">
    <source>
        <dbReference type="Proteomes" id="UP000069272"/>
    </source>
</evidence>
<reference evidence="1" key="2">
    <citation type="submission" date="2022-08" db="UniProtKB">
        <authorList>
            <consortium name="EnsemblMetazoa"/>
        </authorList>
    </citation>
    <scope>IDENTIFICATION</scope>
    <source>
        <strain evidence="1">STECLA/ALBI9_A</strain>
    </source>
</reference>
<accession>A0A182FX77</accession>
<reference evidence="1 2" key="1">
    <citation type="journal article" date="2017" name="G3 (Bethesda)">
        <title>The Physical Genome Mapping of Anopheles albimanus Corrected Scaffold Misassemblies and Identified Interarm Rearrangements in Genus Anopheles.</title>
        <authorList>
            <person name="Artemov G.N."/>
            <person name="Peery A.N."/>
            <person name="Jiang X."/>
            <person name="Tu Z."/>
            <person name="Stegniy V.N."/>
            <person name="Sharakhova M.V."/>
            <person name="Sharakhov I.V."/>
        </authorList>
    </citation>
    <scope>NUCLEOTIDE SEQUENCE [LARGE SCALE GENOMIC DNA]</scope>
    <source>
        <strain evidence="1 2">ALBI9_A</strain>
    </source>
</reference>
<proteinExistence type="predicted"/>
<name>A0A182FX77_ANOAL</name>
<organism evidence="1 2">
    <name type="scientific">Anopheles albimanus</name>
    <name type="common">New world malaria mosquito</name>
    <dbReference type="NCBI Taxonomy" id="7167"/>
    <lineage>
        <taxon>Eukaryota</taxon>
        <taxon>Metazoa</taxon>
        <taxon>Ecdysozoa</taxon>
        <taxon>Arthropoda</taxon>
        <taxon>Hexapoda</taxon>
        <taxon>Insecta</taxon>
        <taxon>Pterygota</taxon>
        <taxon>Neoptera</taxon>
        <taxon>Endopterygota</taxon>
        <taxon>Diptera</taxon>
        <taxon>Nematocera</taxon>
        <taxon>Culicoidea</taxon>
        <taxon>Culicidae</taxon>
        <taxon>Anophelinae</taxon>
        <taxon>Anopheles</taxon>
    </lineage>
</organism>
<evidence type="ECO:0000313" key="1">
    <source>
        <dbReference type="EnsemblMetazoa" id="AALB014253-PA"/>
    </source>
</evidence>
<protein>
    <submittedName>
        <fullName evidence="1">Uncharacterized protein</fullName>
    </submittedName>
</protein>
<sequence length="83" mass="9725">MPLQYRISYHIQRALNPNTPKSTRPKRMSTNAFKKEPEPCVLDSKKHARWISYSRITGLVALVVISNIMPDQFLYDSLCFILW</sequence>
<keyword evidence="2" id="KW-1185">Reference proteome</keyword>